<dbReference type="InterPro" id="IPR011701">
    <property type="entry name" value="MFS"/>
</dbReference>
<organism evidence="6 7">
    <name type="scientific">Aurantiacibacter spongiae</name>
    <dbReference type="NCBI Taxonomy" id="2488860"/>
    <lineage>
        <taxon>Bacteria</taxon>
        <taxon>Pseudomonadati</taxon>
        <taxon>Pseudomonadota</taxon>
        <taxon>Alphaproteobacteria</taxon>
        <taxon>Sphingomonadales</taxon>
        <taxon>Erythrobacteraceae</taxon>
        <taxon>Aurantiacibacter</taxon>
    </lineage>
</organism>
<gene>
    <name evidence="6" type="ORF">EG799_04985</name>
</gene>
<feature type="transmembrane region" description="Helical" evidence="4">
    <location>
        <begin position="315"/>
        <end position="333"/>
    </location>
</feature>
<dbReference type="Proteomes" id="UP000275232">
    <property type="component" value="Unassembled WGS sequence"/>
</dbReference>
<feature type="transmembrane region" description="Helical" evidence="4">
    <location>
        <begin position="112"/>
        <end position="134"/>
    </location>
</feature>
<keyword evidence="2 4" id="KW-1133">Transmembrane helix</keyword>
<feature type="domain" description="Major facilitator superfamily (MFS) profile" evidence="5">
    <location>
        <begin position="223"/>
        <end position="404"/>
    </location>
</feature>
<accession>A0A3N5CWL7</accession>
<feature type="transmembrane region" description="Helical" evidence="4">
    <location>
        <begin position="87"/>
        <end position="106"/>
    </location>
</feature>
<dbReference type="Gene3D" id="1.20.1250.20">
    <property type="entry name" value="MFS general substrate transporter like domains"/>
    <property type="match status" value="2"/>
</dbReference>
<feature type="transmembrane region" description="Helical" evidence="4">
    <location>
        <begin position="382"/>
        <end position="401"/>
    </location>
</feature>
<feature type="transmembrane region" description="Helical" evidence="4">
    <location>
        <begin position="228"/>
        <end position="249"/>
    </location>
</feature>
<protein>
    <submittedName>
        <fullName evidence="6">MFS transporter</fullName>
    </submittedName>
</protein>
<dbReference type="PANTHER" id="PTHR23528:SF1">
    <property type="entry name" value="MAJOR FACILITATOR SUPERFAMILY (MFS) PROFILE DOMAIN-CONTAINING PROTEIN"/>
    <property type="match status" value="1"/>
</dbReference>
<dbReference type="PROSITE" id="PS50850">
    <property type="entry name" value="MFS"/>
    <property type="match status" value="1"/>
</dbReference>
<dbReference type="SUPFAM" id="SSF103473">
    <property type="entry name" value="MFS general substrate transporter"/>
    <property type="match status" value="1"/>
</dbReference>
<feature type="transmembrane region" description="Helical" evidence="4">
    <location>
        <begin position="56"/>
        <end position="75"/>
    </location>
</feature>
<evidence type="ECO:0000256" key="1">
    <source>
        <dbReference type="ARBA" id="ARBA00022692"/>
    </source>
</evidence>
<dbReference type="AlphaFoldDB" id="A0A3N5CWL7"/>
<evidence type="ECO:0000256" key="4">
    <source>
        <dbReference type="SAM" id="Phobius"/>
    </source>
</evidence>
<dbReference type="GO" id="GO:0022857">
    <property type="term" value="F:transmembrane transporter activity"/>
    <property type="evidence" value="ECO:0007669"/>
    <property type="project" value="InterPro"/>
</dbReference>
<reference evidence="6 7" key="1">
    <citation type="submission" date="2018-11" db="EMBL/GenBank/DDBJ databases">
        <title>Erythrobacter spongiae sp. nov., isolated from a marine sponge.</title>
        <authorList>
            <person name="Zhuang L."/>
            <person name="Luo L."/>
        </authorList>
    </citation>
    <scope>NUCLEOTIDE SEQUENCE [LARGE SCALE GENOMIC DNA]</scope>
    <source>
        <strain evidence="6 7">HN-E23</strain>
    </source>
</reference>
<feature type="transmembrane region" description="Helical" evidence="4">
    <location>
        <begin position="176"/>
        <end position="194"/>
    </location>
</feature>
<evidence type="ECO:0000256" key="2">
    <source>
        <dbReference type="ARBA" id="ARBA00022989"/>
    </source>
</evidence>
<proteinExistence type="predicted"/>
<dbReference type="InterPro" id="IPR036259">
    <property type="entry name" value="MFS_trans_sf"/>
</dbReference>
<evidence type="ECO:0000259" key="5">
    <source>
        <dbReference type="PROSITE" id="PS50850"/>
    </source>
</evidence>
<name>A0A3N5CWL7_9SPHN</name>
<dbReference type="OrthoDB" id="7428510at2"/>
<keyword evidence="3 4" id="KW-0472">Membrane</keyword>
<dbReference type="InterPro" id="IPR020846">
    <property type="entry name" value="MFS_dom"/>
</dbReference>
<feature type="transmembrane region" description="Helical" evidence="4">
    <location>
        <begin position="354"/>
        <end position="376"/>
    </location>
</feature>
<evidence type="ECO:0000256" key="3">
    <source>
        <dbReference type="ARBA" id="ARBA00023136"/>
    </source>
</evidence>
<feature type="transmembrane region" description="Helical" evidence="4">
    <location>
        <begin position="290"/>
        <end position="309"/>
    </location>
</feature>
<dbReference type="RefSeq" id="WP_123879102.1">
    <property type="nucleotide sequence ID" value="NZ_RPFZ01000001.1"/>
</dbReference>
<evidence type="ECO:0000313" key="7">
    <source>
        <dbReference type="Proteomes" id="UP000275232"/>
    </source>
</evidence>
<evidence type="ECO:0000313" key="6">
    <source>
        <dbReference type="EMBL" id="RPF71039.1"/>
    </source>
</evidence>
<feature type="transmembrane region" description="Helical" evidence="4">
    <location>
        <begin position="146"/>
        <end position="170"/>
    </location>
</feature>
<dbReference type="PANTHER" id="PTHR23528">
    <property type="match status" value="1"/>
</dbReference>
<dbReference type="EMBL" id="RPFZ01000001">
    <property type="protein sequence ID" value="RPF71039.1"/>
    <property type="molecule type" value="Genomic_DNA"/>
</dbReference>
<feature type="transmembrane region" description="Helical" evidence="4">
    <location>
        <begin position="264"/>
        <end position="283"/>
    </location>
</feature>
<feature type="transmembrane region" description="Helical" evidence="4">
    <location>
        <begin position="19"/>
        <end position="41"/>
    </location>
</feature>
<keyword evidence="7" id="KW-1185">Reference proteome</keyword>
<keyword evidence="1 4" id="KW-0812">Transmembrane</keyword>
<comment type="caution">
    <text evidence="6">The sequence shown here is derived from an EMBL/GenBank/DDBJ whole genome shotgun (WGS) entry which is preliminary data.</text>
</comment>
<sequence length="404" mass="42876">MAEGIVEPASARRQDTRFLILYALASAGGAIAYVPLLTILLPVRVEAMAGEESVRWLAYCAFFGAVSASLGNILFGWLSDITGNRRGWIVGGLVLSSALLLALTRIDSLPGLIWMLVAWQLCLNMMLGPLSAWAGDVVPDRQKGTLGGLLAFAPALGALSGTLVTIPGLAGADTRLTLVVVIVVALVLPVLFVGRPVTFPELMRPSEPDFSVDVRESRRARALVVRMWLARLLVQISEAALFAYLYLWFRTIAPGITDNGTAKVFGATLLVAVPLALLIGRWADRTDRPIMPLSLSAGICALALLLMAGANGLKAAMAGYAMFGLAASVFLALHTAQTLRVLPRPLRRGRDLGLFNLTNTVPSLIMPGLTLAMVPVFGFSGLFVLLCVLAAIAALLLLGAARPR</sequence>
<dbReference type="Pfam" id="PF07690">
    <property type="entry name" value="MFS_1"/>
    <property type="match status" value="1"/>
</dbReference>